<name>A0ABV3AKL7_9ACTN</name>
<protein>
    <submittedName>
        <fullName evidence="2">Alpha/beta hydrolase</fullName>
    </submittedName>
</protein>
<reference evidence="2 3" key="1">
    <citation type="submission" date="2024-06" db="EMBL/GenBank/DDBJ databases">
        <title>The Natural Products Discovery Center: Release of the First 8490 Sequenced Strains for Exploring Actinobacteria Biosynthetic Diversity.</title>
        <authorList>
            <person name="Kalkreuter E."/>
            <person name="Kautsar S.A."/>
            <person name="Yang D."/>
            <person name="Bader C.D."/>
            <person name="Teijaro C.N."/>
            <person name="Fluegel L."/>
            <person name="Davis C.M."/>
            <person name="Simpson J.R."/>
            <person name="Lauterbach L."/>
            <person name="Steele A.D."/>
            <person name="Gui C."/>
            <person name="Meng S."/>
            <person name="Li G."/>
            <person name="Viehrig K."/>
            <person name="Ye F."/>
            <person name="Su P."/>
            <person name="Kiefer A.F."/>
            <person name="Nichols A."/>
            <person name="Cepeda A.J."/>
            <person name="Yan W."/>
            <person name="Fan B."/>
            <person name="Jiang Y."/>
            <person name="Adhikari A."/>
            <person name="Zheng C.-J."/>
            <person name="Schuster L."/>
            <person name="Cowan T.M."/>
            <person name="Smanski M.J."/>
            <person name="Chevrette M.G."/>
            <person name="De Carvalho L.P.S."/>
            <person name="Shen B."/>
        </authorList>
    </citation>
    <scope>NUCLEOTIDE SEQUENCE [LARGE SCALE GENOMIC DNA]</scope>
    <source>
        <strain evidence="2 3">NPDC020594</strain>
    </source>
</reference>
<dbReference type="GO" id="GO:0016787">
    <property type="term" value="F:hydrolase activity"/>
    <property type="evidence" value="ECO:0007669"/>
    <property type="project" value="UniProtKB-KW"/>
</dbReference>
<organism evidence="2 3">
    <name type="scientific">Streptomyces flaveolus</name>
    <dbReference type="NCBI Taxonomy" id="67297"/>
    <lineage>
        <taxon>Bacteria</taxon>
        <taxon>Bacillati</taxon>
        <taxon>Actinomycetota</taxon>
        <taxon>Actinomycetes</taxon>
        <taxon>Kitasatosporales</taxon>
        <taxon>Streptomycetaceae</taxon>
        <taxon>Streptomyces</taxon>
    </lineage>
</organism>
<sequence>MPHRPAPRSVARWLRTSRTQLLATGRNLLEEPDRTAELAGLSGLPVDVVHGDRDDTWAPALLADMARRLDARHTVLADTGHSPHVERPRATARAMTGFWDGDPITATGR</sequence>
<feature type="compositionally biased region" description="Basic and acidic residues" evidence="1">
    <location>
        <begin position="79"/>
        <end position="89"/>
    </location>
</feature>
<keyword evidence="3" id="KW-1185">Reference proteome</keyword>
<dbReference type="EMBL" id="JBFAEG010000037">
    <property type="protein sequence ID" value="MEU5712499.1"/>
    <property type="molecule type" value="Genomic_DNA"/>
</dbReference>
<comment type="caution">
    <text evidence="2">The sequence shown here is derived from an EMBL/GenBank/DDBJ whole genome shotgun (WGS) entry which is preliminary data.</text>
</comment>
<proteinExistence type="predicted"/>
<evidence type="ECO:0000313" key="2">
    <source>
        <dbReference type="EMBL" id="MEU5712499.1"/>
    </source>
</evidence>
<dbReference type="Gene3D" id="3.40.50.1820">
    <property type="entry name" value="alpha/beta hydrolase"/>
    <property type="match status" value="1"/>
</dbReference>
<dbReference type="RefSeq" id="WP_324608322.1">
    <property type="nucleotide sequence ID" value="NZ_JBEXDP010000064.1"/>
</dbReference>
<dbReference type="SUPFAM" id="SSF53474">
    <property type="entry name" value="alpha/beta-Hydrolases"/>
    <property type="match status" value="1"/>
</dbReference>
<feature type="region of interest" description="Disordered" evidence="1">
    <location>
        <begin position="79"/>
        <end position="109"/>
    </location>
</feature>
<evidence type="ECO:0000256" key="1">
    <source>
        <dbReference type="SAM" id="MobiDB-lite"/>
    </source>
</evidence>
<dbReference type="InterPro" id="IPR029058">
    <property type="entry name" value="AB_hydrolase_fold"/>
</dbReference>
<gene>
    <name evidence="2" type="ORF">AB0H04_37670</name>
</gene>
<dbReference type="Proteomes" id="UP001551011">
    <property type="component" value="Unassembled WGS sequence"/>
</dbReference>
<keyword evidence="2" id="KW-0378">Hydrolase</keyword>
<evidence type="ECO:0000313" key="3">
    <source>
        <dbReference type="Proteomes" id="UP001551011"/>
    </source>
</evidence>
<accession>A0ABV3AKL7</accession>